<gene>
    <name evidence="3" type="ORF">GCM10011366_29990</name>
</gene>
<dbReference type="Proteomes" id="UP000605670">
    <property type="component" value="Unassembled WGS sequence"/>
</dbReference>
<proteinExistence type="predicted"/>
<dbReference type="Gene3D" id="2.10.260.10">
    <property type="match status" value="1"/>
</dbReference>
<evidence type="ECO:0000313" key="3">
    <source>
        <dbReference type="EMBL" id="GGF60155.1"/>
    </source>
</evidence>
<feature type="domain" description="SpoVT-AbrB" evidence="2">
    <location>
        <begin position="1"/>
        <end position="45"/>
    </location>
</feature>
<comment type="caution">
    <text evidence="3">The sequence shown here is derived from an EMBL/GenBank/DDBJ whole genome shotgun (WGS) entry which is preliminary data.</text>
</comment>
<organism evidence="3 4">
    <name type="scientific">Ornithinimicrobium tianjinense</name>
    <dbReference type="NCBI Taxonomy" id="1195761"/>
    <lineage>
        <taxon>Bacteria</taxon>
        <taxon>Bacillati</taxon>
        <taxon>Actinomycetota</taxon>
        <taxon>Actinomycetes</taxon>
        <taxon>Micrococcales</taxon>
        <taxon>Ornithinimicrobiaceae</taxon>
        <taxon>Ornithinimicrobium</taxon>
    </lineage>
</organism>
<dbReference type="Pfam" id="PF04014">
    <property type="entry name" value="MazE_antitoxin"/>
    <property type="match status" value="1"/>
</dbReference>
<dbReference type="InterPro" id="IPR007159">
    <property type="entry name" value="SpoVT-AbrB_dom"/>
</dbReference>
<dbReference type="AlphaFoldDB" id="A0A917FBP6"/>
<dbReference type="PROSITE" id="PS51740">
    <property type="entry name" value="SPOVT_ABRB"/>
    <property type="match status" value="1"/>
</dbReference>
<sequence>MRTTIDQAGRIVVPKALRDAMHLSAGREIDISYADGLLVIEVVPADVEVHPGTPGELPVLTAKEDLPVLSSSTVRDTLESSRR</sequence>
<protein>
    <recommendedName>
        <fullName evidence="2">SpoVT-AbrB domain-containing protein</fullName>
    </recommendedName>
</protein>
<dbReference type="InterPro" id="IPR037914">
    <property type="entry name" value="SpoVT-AbrB_sf"/>
</dbReference>
<dbReference type="EMBL" id="BMEM01000007">
    <property type="protein sequence ID" value="GGF60155.1"/>
    <property type="molecule type" value="Genomic_DNA"/>
</dbReference>
<evidence type="ECO:0000256" key="1">
    <source>
        <dbReference type="PROSITE-ProRule" id="PRU01076"/>
    </source>
</evidence>
<keyword evidence="1" id="KW-0238">DNA-binding</keyword>
<dbReference type="RefSeq" id="WP_188432191.1">
    <property type="nucleotide sequence ID" value="NZ_BAABKH010000004.1"/>
</dbReference>
<name>A0A917FBP6_9MICO</name>
<dbReference type="SUPFAM" id="SSF89447">
    <property type="entry name" value="AbrB/MazE/MraZ-like"/>
    <property type="match status" value="1"/>
</dbReference>
<dbReference type="GO" id="GO:0003677">
    <property type="term" value="F:DNA binding"/>
    <property type="evidence" value="ECO:0007669"/>
    <property type="project" value="UniProtKB-UniRule"/>
</dbReference>
<dbReference type="NCBIfam" id="TIGR01439">
    <property type="entry name" value="lp_hng_hel_AbrB"/>
    <property type="match status" value="1"/>
</dbReference>
<keyword evidence="4" id="KW-1185">Reference proteome</keyword>
<reference evidence="3" key="1">
    <citation type="journal article" date="2014" name="Int. J. Syst. Evol. Microbiol.">
        <title>Complete genome sequence of Corynebacterium casei LMG S-19264T (=DSM 44701T), isolated from a smear-ripened cheese.</title>
        <authorList>
            <consortium name="US DOE Joint Genome Institute (JGI-PGF)"/>
            <person name="Walter F."/>
            <person name="Albersmeier A."/>
            <person name="Kalinowski J."/>
            <person name="Ruckert C."/>
        </authorList>
    </citation>
    <scope>NUCLEOTIDE SEQUENCE</scope>
    <source>
        <strain evidence="3">CGMCC 1.12160</strain>
    </source>
</reference>
<dbReference type="SMART" id="SM00966">
    <property type="entry name" value="SpoVT_AbrB"/>
    <property type="match status" value="1"/>
</dbReference>
<reference evidence="3" key="2">
    <citation type="submission" date="2020-09" db="EMBL/GenBank/DDBJ databases">
        <authorList>
            <person name="Sun Q."/>
            <person name="Zhou Y."/>
        </authorList>
    </citation>
    <scope>NUCLEOTIDE SEQUENCE</scope>
    <source>
        <strain evidence="3">CGMCC 1.12160</strain>
    </source>
</reference>
<accession>A0A917FBP6</accession>
<evidence type="ECO:0000259" key="2">
    <source>
        <dbReference type="PROSITE" id="PS51740"/>
    </source>
</evidence>
<evidence type="ECO:0000313" key="4">
    <source>
        <dbReference type="Proteomes" id="UP000605670"/>
    </source>
</evidence>